<evidence type="ECO:0000313" key="3">
    <source>
        <dbReference type="Proteomes" id="UP000777482"/>
    </source>
</evidence>
<keyword evidence="3" id="KW-1185">Reference proteome</keyword>
<comment type="caution">
    <text evidence="2">The sequence shown here is derived from an EMBL/GenBank/DDBJ whole genome shotgun (WGS) entry which is preliminary data.</text>
</comment>
<dbReference type="Pfam" id="PF20175">
    <property type="entry name" value="Tra1_central"/>
    <property type="match status" value="1"/>
</dbReference>
<evidence type="ECO:0000313" key="2">
    <source>
        <dbReference type="EMBL" id="KAG0654449.1"/>
    </source>
</evidence>
<accession>A0A9P6VUU6</accession>
<dbReference type="Proteomes" id="UP000777482">
    <property type="component" value="Unassembled WGS sequence"/>
</dbReference>
<dbReference type="InterPro" id="IPR016024">
    <property type="entry name" value="ARM-type_fold"/>
</dbReference>
<gene>
    <name evidence="2" type="ORF">C6P46_001657</name>
</gene>
<dbReference type="GO" id="GO:0006281">
    <property type="term" value="P:DNA repair"/>
    <property type="evidence" value="ECO:0007669"/>
    <property type="project" value="TreeGrafter"/>
</dbReference>
<proteinExistence type="predicted"/>
<feature type="region of interest" description="Disordered" evidence="1">
    <location>
        <begin position="1"/>
        <end position="32"/>
    </location>
</feature>
<dbReference type="InterPro" id="IPR050517">
    <property type="entry name" value="DDR_Repair_Kinase"/>
</dbReference>
<organism evidence="2 3">
    <name type="scientific">Rhodotorula mucilaginosa</name>
    <name type="common">Yeast</name>
    <name type="synonym">Rhodotorula rubra</name>
    <dbReference type="NCBI Taxonomy" id="5537"/>
    <lineage>
        <taxon>Eukaryota</taxon>
        <taxon>Fungi</taxon>
        <taxon>Dikarya</taxon>
        <taxon>Basidiomycota</taxon>
        <taxon>Pucciniomycotina</taxon>
        <taxon>Microbotryomycetes</taxon>
        <taxon>Sporidiobolales</taxon>
        <taxon>Sporidiobolaceae</taxon>
        <taxon>Rhodotorula</taxon>
    </lineage>
</organism>
<sequence>MAGPPSTSSAGRRPSQGPKVQPGTFGHGSPLEGQSFETIAEKLKDTTIDYKVKTNLATELRDAIDMYQKDLDLGKLFEVLLPCFTDILRTGEPAFRSNSGEHKLRNLLIQILHRLPHVEPLRQHAPDLMSLLLYLLRIESEDNAALCMKVIIDLHRTYSRPPSPSSTAPAVAGADAAGTTPTTDPTVVQIEQSVDEFLEIVAELFKNMGSVVEETFRDTGNRTTRSQVSGSGAAAGGGSGADVQSPSSAGGPPSIGGDSDAGGGPAQPVIHAPAMRSFKLLQDCPASIVFIFQTYRPLVNKAITIFVPLVFDFIQMQAEPQRRKHESMEPGKSWVGICPEIPKEKRGAFQDMVMAQTKTMSFLAYIHRVSNTALSSYLNVLPEIAVRLMKDCPSEAVAMKRDLIIATRHILQSDLRTAFLSQIDTLLDEHVLTGNSVTGHENLRPLAFSMLADLIHHCRAELTLPQL</sequence>
<dbReference type="PANTHER" id="PTHR11139">
    <property type="entry name" value="ATAXIA TELANGIECTASIA MUTATED ATM -RELATED"/>
    <property type="match status" value="1"/>
</dbReference>
<dbReference type="AlphaFoldDB" id="A0A9P6VUU6"/>
<feature type="region of interest" description="Disordered" evidence="1">
    <location>
        <begin position="216"/>
        <end position="268"/>
    </location>
</feature>
<dbReference type="GO" id="GO:0006355">
    <property type="term" value="P:regulation of DNA-templated transcription"/>
    <property type="evidence" value="ECO:0007669"/>
    <property type="project" value="TreeGrafter"/>
</dbReference>
<feature type="compositionally biased region" description="Low complexity" evidence="1">
    <location>
        <begin position="244"/>
        <end position="258"/>
    </location>
</feature>
<dbReference type="EMBL" id="PUHQ01000149">
    <property type="protein sequence ID" value="KAG0654449.1"/>
    <property type="molecule type" value="Genomic_DNA"/>
</dbReference>
<protein>
    <submittedName>
        <fullName evidence="2">Uncharacterized protein</fullName>
    </submittedName>
</protein>
<feature type="compositionally biased region" description="Polar residues" evidence="1">
    <location>
        <begin position="1"/>
        <end position="10"/>
    </location>
</feature>
<reference evidence="2 3" key="1">
    <citation type="submission" date="2020-11" db="EMBL/GenBank/DDBJ databases">
        <title>Kefir isolates.</title>
        <authorList>
            <person name="Marcisauskas S."/>
            <person name="Kim Y."/>
            <person name="Blasche S."/>
        </authorList>
    </citation>
    <scope>NUCLEOTIDE SEQUENCE [LARGE SCALE GENOMIC DNA]</scope>
    <source>
        <strain evidence="2 3">KR</strain>
    </source>
</reference>
<feature type="non-terminal residue" evidence="2">
    <location>
        <position position="467"/>
    </location>
</feature>
<dbReference type="SUPFAM" id="SSF48371">
    <property type="entry name" value="ARM repeat"/>
    <property type="match status" value="1"/>
</dbReference>
<dbReference type="GO" id="GO:0005634">
    <property type="term" value="C:nucleus"/>
    <property type="evidence" value="ECO:0007669"/>
    <property type="project" value="TreeGrafter"/>
</dbReference>
<dbReference type="InterPro" id="IPR046807">
    <property type="entry name" value="Tra1_central"/>
</dbReference>
<evidence type="ECO:0000256" key="1">
    <source>
        <dbReference type="SAM" id="MobiDB-lite"/>
    </source>
</evidence>
<dbReference type="PANTHER" id="PTHR11139:SF1">
    <property type="entry name" value="TRANSFORMATION_TRANSCRIPTION DOMAIN-ASSOCIATED PROTEIN"/>
    <property type="match status" value="1"/>
</dbReference>
<dbReference type="GO" id="GO:0000124">
    <property type="term" value="C:SAGA complex"/>
    <property type="evidence" value="ECO:0007669"/>
    <property type="project" value="TreeGrafter"/>
</dbReference>
<name>A0A9P6VUU6_RHOMI</name>
<dbReference type="GO" id="GO:0035267">
    <property type="term" value="C:NuA4 histone acetyltransferase complex"/>
    <property type="evidence" value="ECO:0007669"/>
    <property type="project" value="TreeGrafter"/>
</dbReference>
<feature type="region of interest" description="Disordered" evidence="1">
    <location>
        <begin position="159"/>
        <end position="183"/>
    </location>
</feature>
<dbReference type="OrthoDB" id="3041178at2759"/>
<feature type="compositionally biased region" description="Low complexity" evidence="1">
    <location>
        <begin position="165"/>
        <end position="183"/>
    </location>
</feature>